<evidence type="ECO:0000259" key="3">
    <source>
        <dbReference type="PROSITE" id="PS51898"/>
    </source>
</evidence>
<evidence type="ECO:0000313" key="4">
    <source>
        <dbReference type="EMBL" id="SVC19150.1"/>
    </source>
</evidence>
<dbReference type="PANTHER" id="PTHR30349:SF94">
    <property type="entry name" value="INTEGRASE_RECOMBINASE HI_1414-RELATED"/>
    <property type="match status" value="1"/>
</dbReference>
<dbReference type="InterPro" id="IPR011010">
    <property type="entry name" value="DNA_brk_join_enz"/>
</dbReference>
<dbReference type="InterPro" id="IPR010998">
    <property type="entry name" value="Integrase_recombinase_N"/>
</dbReference>
<dbReference type="PANTHER" id="PTHR30349">
    <property type="entry name" value="PHAGE INTEGRASE-RELATED"/>
    <property type="match status" value="1"/>
</dbReference>
<dbReference type="InterPro" id="IPR050090">
    <property type="entry name" value="Tyrosine_recombinase_XerCD"/>
</dbReference>
<dbReference type="GO" id="GO:0006310">
    <property type="term" value="P:DNA recombination"/>
    <property type="evidence" value="ECO:0007669"/>
    <property type="project" value="UniProtKB-KW"/>
</dbReference>
<dbReference type="GO" id="GO:0015074">
    <property type="term" value="P:DNA integration"/>
    <property type="evidence" value="ECO:0007669"/>
    <property type="project" value="InterPro"/>
</dbReference>
<keyword evidence="1" id="KW-0238">DNA-binding</keyword>
<dbReference type="EMBL" id="UINC01078251">
    <property type="protein sequence ID" value="SVC19150.1"/>
    <property type="molecule type" value="Genomic_DNA"/>
</dbReference>
<feature type="domain" description="Tyr recombinase" evidence="3">
    <location>
        <begin position="164"/>
        <end position="321"/>
    </location>
</feature>
<dbReference type="Gene3D" id="1.10.443.10">
    <property type="entry name" value="Intergrase catalytic core"/>
    <property type="match status" value="1"/>
</dbReference>
<organism evidence="4">
    <name type="scientific">marine metagenome</name>
    <dbReference type="NCBI Taxonomy" id="408172"/>
    <lineage>
        <taxon>unclassified sequences</taxon>
        <taxon>metagenomes</taxon>
        <taxon>ecological metagenomes</taxon>
    </lineage>
</organism>
<evidence type="ECO:0000256" key="1">
    <source>
        <dbReference type="ARBA" id="ARBA00023125"/>
    </source>
</evidence>
<dbReference type="InterPro" id="IPR057084">
    <property type="entry name" value="Int_N"/>
</dbReference>
<dbReference type="InterPro" id="IPR002104">
    <property type="entry name" value="Integrase_catalytic"/>
</dbReference>
<evidence type="ECO:0000256" key="2">
    <source>
        <dbReference type="ARBA" id="ARBA00023172"/>
    </source>
</evidence>
<protein>
    <recommendedName>
        <fullName evidence="3">Tyr recombinase domain-containing protein</fullName>
    </recommendedName>
</protein>
<dbReference type="Pfam" id="PF24624">
    <property type="entry name" value="Int_N"/>
    <property type="match status" value="1"/>
</dbReference>
<dbReference type="InterPro" id="IPR013762">
    <property type="entry name" value="Integrase-like_cat_sf"/>
</dbReference>
<accession>A0A382K3X4</accession>
<name>A0A382K3X4_9ZZZZ</name>
<reference evidence="4" key="1">
    <citation type="submission" date="2018-05" db="EMBL/GenBank/DDBJ databases">
        <authorList>
            <person name="Lanie J.A."/>
            <person name="Ng W.-L."/>
            <person name="Kazmierczak K.M."/>
            <person name="Andrzejewski T.M."/>
            <person name="Davidsen T.M."/>
            <person name="Wayne K.J."/>
            <person name="Tettelin H."/>
            <person name="Glass J.I."/>
            <person name="Rusch D."/>
            <person name="Podicherti R."/>
            <person name="Tsui H.-C.T."/>
            <person name="Winkler M.E."/>
        </authorList>
    </citation>
    <scope>NUCLEOTIDE SEQUENCE</scope>
</reference>
<dbReference type="AlphaFoldDB" id="A0A382K3X4"/>
<dbReference type="PROSITE" id="PS51898">
    <property type="entry name" value="TYR_RECOMBINASE"/>
    <property type="match status" value="1"/>
</dbReference>
<sequence length="321" mass="38239">MAQKEERMASIRKRNGKWHVQVRRANCKSITKTFTLKKYAERWARDMEQKLDRQGLQIDHKEATLRDLVDRYLTEVSPLKKSYEIEKVVLKSFLREKFVDLSIYRITSEHFAKFRDQRLQKIKPATFVRQIGIIKHLFNTAIIEWNFNIKNPINSIRKPIIRNSRNRRLTEREYQQLVNGNYPHQILRQIIIIALETGMRRGEILRIEKDNIKDNTLFIPHTKNGEPRTIPLSKRAKGILEHVLLPFPLTANGLRLAWDRLKKRYEIHDLHFHDLRHEAISRFFERSLSVPEVALISGHKDVRMLFRYTHLKAEDIVGKIN</sequence>
<dbReference type="Gene3D" id="1.10.150.130">
    <property type="match status" value="1"/>
</dbReference>
<proteinExistence type="predicted"/>
<dbReference type="Pfam" id="PF00589">
    <property type="entry name" value="Phage_integrase"/>
    <property type="match status" value="1"/>
</dbReference>
<dbReference type="CDD" id="cd00796">
    <property type="entry name" value="INT_Rci_Hp1_C"/>
    <property type="match status" value="1"/>
</dbReference>
<dbReference type="SUPFAM" id="SSF56349">
    <property type="entry name" value="DNA breaking-rejoining enzymes"/>
    <property type="match status" value="1"/>
</dbReference>
<gene>
    <name evidence="4" type="ORF">METZ01_LOCUS272004</name>
</gene>
<dbReference type="GO" id="GO:0003677">
    <property type="term" value="F:DNA binding"/>
    <property type="evidence" value="ECO:0007669"/>
    <property type="project" value="UniProtKB-KW"/>
</dbReference>
<keyword evidence="2" id="KW-0233">DNA recombination</keyword>